<evidence type="ECO:0000313" key="3">
    <source>
        <dbReference type="RefSeq" id="XP_033775669.1"/>
    </source>
</evidence>
<dbReference type="GO" id="GO:0030425">
    <property type="term" value="C:dendrite"/>
    <property type="evidence" value="ECO:0007669"/>
    <property type="project" value="TreeGrafter"/>
</dbReference>
<feature type="domain" description="Spatacsin C-terminal" evidence="1">
    <location>
        <begin position="2020"/>
        <end position="2305"/>
    </location>
</feature>
<sequence length="2362" mass="267682">MLRVLLLPPLRPSALRVASSSHFLWDSKDDSPKLLVLGEDGELCAYGLQPQDGLCEAFILWRCDRETLRKLLEAQHLGLPPAASVRLLTFESHRVLLLLNNCVLAQLGFSSRAMDLQILVCLPLGLSPEMSAQIVDGQHCQGILFLLDCRGWIYAYDTEDGTHLATIDLALCQLVIAEKTTIGASSFTAMRVSHDLSTAVVISSSNCAIAVDLNMYFRQNPEHLLCRYTIEKLHVKQPEGIDGDSLASSSHSLSFMHISFQTDRSWEARLSSLYKITKRSDNTNHALNIPMPWTCCLPKNTRIPMRHRQEQNTSPAVIPQGKSFDAGSIWKKINLQEFGEKAGFHCVSITSFSALFMLKIDDQTSAVTLWDLEAQKVTHCALNRACIPVDCEGEEQVCLIHTEDGLSVILFDVTQDAFLNRLMTYGNAATVDSLCHLNQWGRCSIPIHALEAGLENHQLDMVDFFLKSKENLFSLPAGDVVVTSSTDQSHRFLTNVEELRVALDLLCRAIKESDLETQSKQFSEQLLNLTLTFLNKQIQRLCSYTDEFDENLQICMDILTSYISVLRSFMKRLPQKKQGIDSEEVVPRKAHNHLWETLTAQQVVADAILKNEILEVQTFFRLNRNMTYSLAELMQVCLNLVYDCLLRNDIQEASNLLKNLGFSVKEQLHKICIYTSDKRIRDLLVEVLQEEHCFLEREKEAISSVQHIESLYSGSCSERKASPALSRSWRPVQDVSRHTALLNSFLRCDSKGEPSSREFRIILHWAQWWDQPVQERILLAKELGRGSKLSDPCVLWRHLTSQHDWQKIFSWIDECWPQDRQRVLGLGNWPSFSPDLVDQNTLCSSYTRNKILDRLARNGVFIQSEMEDFEQLLLRLSCAGGVMQRSNPASQCWASESLDFHSHFILYCLELSLQQLLYAQLDYYSLTPSNCPILGSKELYEAHPWYEFLVQIRGVASNPKDLQLMFQASLANAQIIIPSNQAGVSSMLLEGHTLLALATTMYAPGGMSQVIGQNEEREALLRKVDPQLLRMALAPYPKLKAALFPQSTAQGIPPADISLYHLIQALSPFDPARLFGWQSANTLTIGDSSSDLLHFSCLDLVNKYAVVERLDFSYYLRHGRPSFAFATFLVQQFTKSKSPKQLIQQVGDEAYALALAFFDVPSIGAACLGFLECLGLDTLKLRVDVKVANVIFRWKIEKEEEPQLRASLVEKLCGLVKCERTCMEELLVSLQDAIWENLQQGYENRVSSEASQQWDLAITFCKIHEIELSTIYLRECARAQDWLQFIVQIQTHNFRPEQVNSALKDFSPTLQDHMLLAFKNLQFLSSPGVSLKNMKRAPHEAVFAEREPHHTACGEPELATSDIFTVLLQCQEKPGIGSFMLAEATRLQAPILSVLAACLRLQDISTEQCLCVWIISCLDKDTRALATAHVEGVLQDHQWNLLDLSLLWKTLLAKQKNKILTQAFQLFLKGCPLLHMLEVYQLCREYQNYSDAKQKLQDFQKCLVDLKSAVTGGWNLLPVPWLESHAVFVLELMLQQCRTQHEMGKLLHLFADTEDILISTGPDLKKLCALSQILEGTCVTIDCTILMHYSPETMQQECSRVLQQLEDRGAFLQARKVAELAQLPVDELVVQEVLQDQKILKAAGQWQRNPVRVDFWKKCHESFIHNCISAKVASDFFLAQAHGIADFSVTRIDAVTEKHLLLTMAGHWLAGEDSVLLIELENLEKELWVCRIAEQTMMRETEAPGLAFSQLSPARDWLLFNSMAKQFSLSRLAALNTCQNLSITGLPCQDMSLSPLTETERESLSFLVGQLLDKCCIHEASRVCRYFSFYQRDLTLLLHCKALAAGKVTSTQLPPDIQAVLKTRDSSDENSGVRRRRLHSASSWDYSSDDQVLKDLEILTHECFHGKNYCLQVLYLYELSQELLCSYSELSVQDAKQVLEAILSSRQPRRCEKAQGFISTQRLDPQVVAELVAQAILRELLEVCEGSGHKQDFNPGREKQTFQQLTKLCADPTLVGIQTLEKLSSVPYGELSCTVELLIFAHDCFTLTCHLEGISRVLQAARHLTSQHLAPNDEYTLMVRLLTGIGRYNDMNYIFEILHRKHHFEVLMRKKLDSTGGLMTALLDYIKRCHPGDSEKHNMVALCFSMHREIGENHQAAALIQLKLIESQPWEDSLTDMVMLKAALMKVLTLLIDAAESYRKESCVRQALQCSRLTKLITLQLHFLKIGDKTKLINLSSENLMDCIIALPRFYQASIVAEAYDVVPDWADVLCQKVLIRGDFGYLEEVKRQQLLKASVFEDISRKFRSLPSNAVYSQNLKKLLSSCDDIAVYYKLAYENKFYDLVSLLLKKPQTSCCLNDMLGS</sequence>
<dbReference type="InterPro" id="IPR028103">
    <property type="entry name" value="Spatacsin"/>
</dbReference>
<reference evidence="3" key="1">
    <citation type="submission" date="2025-08" db="UniProtKB">
        <authorList>
            <consortium name="RefSeq"/>
        </authorList>
    </citation>
    <scope>IDENTIFICATION</scope>
</reference>
<gene>
    <name evidence="3" type="primary">SPG11</name>
</gene>
<dbReference type="GO" id="GO:0008088">
    <property type="term" value="P:axo-dendritic transport"/>
    <property type="evidence" value="ECO:0007669"/>
    <property type="project" value="TreeGrafter"/>
</dbReference>
<evidence type="ECO:0000259" key="1">
    <source>
        <dbReference type="Pfam" id="PF14649"/>
    </source>
</evidence>
<dbReference type="CTD" id="80208"/>
<keyword evidence="2" id="KW-1185">Reference proteome</keyword>
<dbReference type="Pfam" id="PF14649">
    <property type="entry name" value="Spatacsin_C"/>
    <property type="match status" value="1"/>
</dbReference>
<dbReference type="GO" id="GO:0007409">
    <property type="term" value="P:axonogenesis"/>
    <property type="evidence" value="ECO:0007669"/>
    <property type="project" value="TreeGrafter"/>
</dbReference>
<dbReference type="OrthoDB" id="2018754at2759"/>
<organism evidence="2 3">
    <name type="scientific">Geotrypetes seraphini</name>
    <name type="common">Gaboon caecilian</name>
    <name type="synonym">Caecilia seraphini</name>
    <dbReference type="NCBI Taxonomy" id="260995"/>
    <lineage>
        <taxon>Eukaryota</taxon>
        <taxon>Metazoa</taxon>
        <taxon>Chordata</taxon>
        <taxon>Craniata</taxon>
        <taxon>Vertebrata</taxon>
        <taxon>Euteleostomi</taxon>
        <taxon>Amphibia</taxon>
        <taxon>Gymnophiona</taxon>
        <taxon>Geotrypetes</taxon>
    </lineage>
</organism>
<dbReference type="KEGG" id="gsh:117348096"/>
<dbReference type="GO" id="GO:0007268">
    <property type="term" value="P:chemical synaptic transmission"/>
    <property type="evidence" value="ECO:0007669"/>
    <property type="project" value="TreeGrafter"/>
</dbReference>
<dbReference type="InterPro" id="IPR028107">
    <property type="entry name" value="Spatacsin_C_dom"/>
</dbReference>
<dbReference type="RefSeq" id="XP_033775669.1">
    <property type="nucleotide sequence ID" value="XM_033919778.1"/>
</dbReference>
<dbReference type="Proteomes" id="UP000515159">
    <property type="component" value="Chromosome 14"/>
</dbReference>
<accession>A0A6P8NX23</accession>
<dbReference type="GO" id="GO:0030424">
    <property type="term" value="C:axon"/>
    <property type="evidence" value="ECO:0007669"/>
    <property type="project" value="TreeGrafter"/>
</dbReference>
<name>A0A6P8NX23_GEOSA</name>
<evidence type="ECO:0000313" key="2">
    <source>
        <dbReference type="Proteomes" id="UP000515159"/>
    </source>
</evidence>
<dbReference type="FunCoup" id="A0A6P8NX23">
    <property type="interactions" value="3462"/>
</dbReference>
<dbReference type="PANTHER" id="PTHR13650">
    <property type="entry name" value="SPATACSIN"/>
    <property type="match status" value="1"/>
</dbReference>
<dbReference type="GO" id="GO:0005737">
    <property type="term" value="C:cytoplasm"/>
    <property type="evidence" value="ECO:0007669"/>
    <property type="project" value="TreeGrafter"/>
</dbReference>
<dbReference type="GeneID" id="117348096"/>
<protein>
    <submittedName>
        <fullName evidence="3">Spatacsin isoform X1</fullName>
    </submittedName>
</protein>
<dbReference type="GO" id="GO:0048489">
    <property type="term" value="P:synaptic vesicle transport"/>
    <property type="evidence" value="ECO:0007669"/>
    <property type="project" value="TreeGrafter"/>
</dbReference>
<dbReference type="InParanoid" id="A0A6P8NX23"/>
<dbReference type="GO" id="GO:0045202">
    <property type="term" value="C:synapse"/>
    <property type="evidence" value="ECO:0007669"/>
    <property type="project" value="TreeGrafter"/>
</dbReference>
<proteinExistence type="predicted"/>
<dbReference type="PANTHER" id="PTHR13650:SF0">
    <property type="entry name" value="SPATACSIN"/>
    <property type="match status" value="1"/>
</dbReference>